<dbReference type="Proteomes" id="UP000468591">
    <property type="component" value="Unassembled WGS sequence"/>
</dbReference>
<dbReference type="PANTHER" id="PTHR39327">
    <property type="match status" value="1"/>
</dbReference>
<proteinExistence type="predicted"/>
<evidence type="ECO:0000313" key="2">
    <source>
        <dbReference type="EMBL" id="NEK25215.1"/>
    </source>
</evidence>
<keyword evidence="1" id="KW-0732">Signal</keyword>
<dbReference type="InterPro" id="IPR010319">
    <property type="entry name" value="Transglutaminase-like_Cys_pept"/>
</dbReference>
<dbReference type="EMBL" id="JAABNT010000054">
    <property type="protein sequence ID" value="NEK25215.1"/>
    <property type="molecule type" value="Genomic_DNA"/>
</dbReference>
<accession>A0A6P0CJQ9</accession>
<protein>
    <recommendedName>
        <fullName evidence="4">Transglutaminase</fullName>
    </recommendedName>
</protein>
<gene>
    <name evidence="2" type="ORF">GV827_22890</name>
</gene>
<evidence type="ECO:0008006" key="4">
    <source>
        <dbReference type="Google" id="ProtNLM"/>
    </source>
</evidence>
<feature type="chain" id="PRO_5026658120" description="Transglutaminase" evidence="1">
    <location>
        <begin position="39"/>
        <end position="237"/>
    </location>
</feature>
<evidence type="ECO:0000256" key="1">
    <source>
        <dbReference type="SAM" id="SignalP"/>
    </source>
</evidence>
<dbReference type="Gene3D" id="3.10.620.30">
    <property type="match status" value="1"/>
</dbReference>
<organism evidence="2 3">
    <name type="scientific">Sulfitobacter sediminilitoris</name>
    <dbReference type="NCBI Taxonomy" id="2698830"/>
    <lineage>
        <taxon>Bacteria</taxon>
        <taxon>Pseudomonadati</taxon>
        <taxon>Pseudomonadota</taxon>
        <taxon>Alphaproteobacteria</taxon>
        <taxon>Rhodobacterales</taxon>
        <taxon>Roseobacteraceae</taxon>
        <taxon>Sulfitobacter</taxon>
    </lineage>
</organism>
<evidence type="ECO:0000313" key="3">
    <source>
        <dbReference type="Proteomes" id="UP000468591"/>
    </source>
</evidence>
<dbReference type="PANTHER" id="PTHR39327:SF1">
    <property type="entry name" value="BLR5470 PROTEIN"/>
    <property type="match status" value="1"/>
</dbReference>
<dbReference type="AlphaFoldDB" id="A0A6P0CJQ9"/>
<feature type="signal peptide" evidence="1">
    <location>
        <begin position="1"/>
        <end position="38"/>
    </location>
</feature>
<keyword evidence="3" id="KW-1185">Reference proteome</keyword>
<comment type="caution">
    <text evidence="2">The sequence shown here is derived from an EMBL/GenBank/DDBJ whole genome shotgun (WGS) entry which is preliminary data.</text>
</comment>
<dbReference type="RefSeq" id="WP_164356609.1">
    <property type="nucleotide sequence ID" value="NZ_JAABNT010000054.1"/>
</dbReference>
<sequence>MKKIFRNIKTYGSVCAPCATLFAFILCTNLAMIGPASAKGFLTTGKFTSPPVGAISICKTYSWACSPKSNGHTIALSELNRVNRTINRKVYQINDHVQYGVPEKWTLPSRRGGDCEDIALLKKLELIRKGVAPNKLLIATALDRKLRPHAVLVFRSDHGDLVLDSAHGKILAWADTGYTFLRMQDPSNPRKWQALLRGGVANSKRVYVKSRGVAAISPYTGAKSQSRSRDRRPTLDR</sequence>
<dbReference type="Pfam" id="PF06035">
    <property type="entry name" value="Peptidase_C93"/>
    <property type="match status" value="1"/>
</dbReference>
<reference evidence="2 3" key="1">
    <citation type="submission" date="2020-01" db="EMBL/GenBank/DDBJ databases">
        <title>Sulfitobacter sediminilitoris sp. nov., isolated from a tidal flat.</title>
        <authorList>
            <person name="Park S."/>
            <person name="Yoon J.-H."/>
        </authorList>
    </citation>
    <scope>NUCLEOTIDE SEQUENCE [LARGE SCALE GENOMIC DNA]</scope>
    <source>
        <strain evidence="2 3">JBTF-M27</strain>
    </source>
</reference>
<name>A0A6P0CJQ9_9RHOB</name>